<evidence type="ECO:0000256" key="2">
    <source>
        <dbReference type="ARBA" id="ARBA00022692"/>
    </source>
</evidence>
<feature type="transmembrane region" description="Helical" evidence="5">
    <location>
        <begin position="86"/>
        <end position="110"/>
    </location>
</feature>
<comment type="subcellular location">
    <subcellularLocation>
        <location evidence="1">Membrane</location>
        <topology evidence="1">Multi-pass membrane protein</topology>
    </subcellularLocation>
</comment>
<dbReference type="PANTHER" id="PTHR31465">
    <property type="entry name" value="PROTEIN RTA1-RELATED"/>
    <property type="match status" value="1"/>
</dbReference>
<dbReference type="InterPro" id="IPR007568">
    <property type="entry name" value="RTA1"/>
</dbReference>
<dbReference type="OrthoDB" id="3358017at2759"/>
<dbReference type="PANTHER" id="PTHR31465:SF1">
    <property type="entry name" value="PROTEIN RTA1-RELATED"/>
    <property type="match status" value="1"/>
</dbReference>
<keyword evidence="3 5" id="KW-1133">Transmembrane helix</keyword>
<evidence type="ECO:0000313" key="6">
    <source>
        <dbReference type="EMBL" id="KAF2748116.1"/>
    </source>
</evidence>
<evidence type="ECO:0000256" key="4">
    <source>
        <dbReference type="ARBA" id="ARBA00023136"/>
    </source>
</evidence>
<feature type="transmembrane region" description="Helical" evidence="5">
    <location>
        <begin position="206"/>
        <end position="226"/>
    </location>
</feature>
<dbReference type="EMBL" id="MU006570">
    <property type="protein sequence ID" value="KAF2748116.1"/>
    <property type="molecule type" value="Genomic_DNA"/>
</dbReference>
<protein>
    <submittedName>
        <fullName evidence="6">RTA1 like protein</fullName>
    </submittedName>
</protein>
<keyword evidence="2 5" id="KW-0812">Transmembrane</keyword>
<proteinExistence type="predicted"/>
<reference evidence="6" key="1">
    <citation type="journal article" date="2020" name="Stud. Mycol.">
        <title>101 Dothideomycetes genomes: a test case for predicting lifestyles and emergence of pathogens.</title>
        <authorList>
            <person name="Haridas S."/>
            <person name="Albert R."/>
            <person name="Binder M."/>
            <person name="Bloem J."/>
            <person name="Labutti K."/>
            <person name="Salamov A."/>
            <person name="Andreopoulos B."/>
            <person name="Baker S."/>
            <person name="Barry K."/>
            <person name="Bills G."/>
            <person name="Bluhm B."/>
            <person name="Cannon C."/>
            <person name="Castanera R."/>
            <person name="Culley D."/>
            <person name="Daum C."/>
            <person name="Ezra D."/>
            <person name="Gonzalez J."/>
            <person name="Henrissat B."/>
            <person name="Kuo A."/>
            <person name="Liang C."/>
            <person name="Lipzen A."/>
            <person name="Lutzoni F."/>
            <person name="Magnuson J."/>
            <person name="Mondo S."/>
            <person name="Nolan M."/>
            <person name="Ohm R."/>
            <person name="Pangilinan J."/>
            <person name="Park H.-J."/>
            <person name="Ramirez L."/>
            <person name="Alfaro M."/>
            <person name="Sun H."/>
            <person name="Tritt A."/>
            <person name="Yoshinaga Y."/>
            <person name="Zwiers L.-H."/>
            <person name="Turgeon B."/>
            <person name="Goodwin S."/>
            <person name="Spatafora J."/>
            <person name="Crous P."/>
            <person name="Grigoriev I."/>
        </authorList>
    </citation>
    <scope>NUCLEOTIDE SEQUENCE</scope>
    <source>
        <strain evidence="6">CBS 119925</strain>
    </source>
</reference>
<name>A0A6A6VE57_9PLEO</name>
<sequence length="294" mass="32917">MPALCPGRAADSYVFYRYDLSLPAAIIFAVLFGISSGLHIWQTWRKRSWFMTAFIIGGLMECIGYIGRILSWTDHCALSHYIMQTLLLLLGPALFAASIYMILGRIILLTEGEKFSLIRRTWLTKIFVGGDVLCFIMQGAGGGILSSAKADPKKKDLGEYLIVGGLFVQLTFFGFFVIAAGVFQFRGRDHLRALPREITWKKHLNVLYLTSIFILIRSIFRVIEYLQGNDGYLLSKEVFLYVFDAVLMLAVMVAMNVVHPGDIAIMLKGKRDNFVELESPPGTKSQPADPNVSV</sequence>
<dbReference type="Proteomes" id="UP000799440">
    <property type="component" value="Unassembled WGS sequence"/>
</dbReference>
<feature type="transmembrane region" description="Helical" evidence="5">
    <location>
        <begin position="160"/>
        <end position="185"/>
    </location>
</feature>
<feature type="transmembrane region" description="Helical" evidence="5">
    <location>
        <begin position="20"/>
        <end position="41"/>
    </location>
</feature>
<evidence type="ECO:0000256" key="3">
    <source>
        <dbReference type="ARBA" id="ARBA00022989"/>
    </source>
</evidence>
<evidence type="ECO:0000313" key="7">
    <source>
        <dbReference type="Proteomes" id="UP000799440"/>
    </source>
</evidence>
<evidence type="ECO:0000256" key="1">
    <source>
        <dbReference type="ARBA" id="ARBA00004141"/>
    </source>
</evidence>
<keyword evidence="7" id="KW-1185">Reference proteome</keyword>
<gene>
    <name evidence="6" type="ORF">M011DRAFT_518821</name>
</gene>
<dbReference type="Pfam" id="PF04479">
    <property type="entry name" value="RTA1"/>
    <property type="match status" value="1"/>
</dbReference>
<organism evidence="6 7">
    <name type="scientific">Sporormia fimetaria CBS 119925</name>
    <dbReference type="NCBI Taxonomy" id="1340428"/>
    <lineage>
        <taxon>Eukaryota</taxon>
        <taxon>Fungi</taxon>
        <taxon>Dikarya</taxon>
        <taxon>Ascomycota</taxon>
        <taxon>Pezizomycotina</taxon>
        <taxon>Dothideomycetes</taxon>
        <taxon>Pleosporomycetidae</taxon>
        <taxon>Pleosporales</taxon>
        <taxon>Sporormiaceae</taxon>
        <taxon>Sporormia</taxon>
    </lineage>
</organism>
<accession>A0A6A6VE57</accession>
<feature type="transmembrane region" description="Helical" evidence="5">
    <location>
        <begin position="122"/>
        <end position="140"/>
    </location>
</feature>
<dbReference type="GO" id="GO:0016020">
    <property type="term" value="C:membrane"/>
    <property type="evidence" value="ECO:0007669"/>
    <property type="project" value="UniProtKB-SubCell"/>
</dbReference>
<keyword evidence="4 5" id="KW-0472">Membrane</keyword>
<dbReference type="AlphaFoldDB" id="A0A6A6VE57"/>
<feature type="transmembrane region" description="Helical" evidence="5">
    <location>
        <begin position="238"/>
        <end position="258"/>
    </location>
</feature>
<feature type="transmembrane region" description="Helical" evidence="5">
    <location>
        <begin position="48"/>
        <end position="66"/>
    </location>
</feature>
<evidence type="ECO:0000256" key="5">
    <source>
        <dbReference type="SAM" id="Phobius"/>
    </source>
</evidence>